<feature type="transmembrane region" description="Helical" evidence="1">
    <location>
        <begin position="40"/>
        <end position="66"/>
    </location>
</feature>
<feature type="transmembrane region" description="Helical" evidence="1">
    <location>
        <begin position="78"/>
        <end position="97"/>
    </location>
</feature>
<sequence length="135" mass="14891">MDYQAFLAGEMVLLVAGEAGIGVLHGWTEGVGYAFQRYYTPLWACAILMIELFLLIISLFFVFVGLHFNNPGIIKHHIIALIASWPLAISIVIGAIISGAPFLVGFCLILYFSTLLPFAYIYSTAKWESTETPKA</sequence>
<name>A0A914E2K6_9BILA</name>
<reference evidence="3" key="1">
    <citation type="submission" date="2022-11" db="UniProtKB">
        <authorList>
            <consortium name="WormBaseParasite"/>
        </authorList>
    </citation>
    <scope>IDENTIFICATION</scope>
</reference>
<organism evidence="2 3">
    <name type="scientific">Acrobeloides nanus</name>
    <dbReference type="NCBI Taxonomy" id="290746"/>
    <lineage>
        <taxon>Eukaryota</taxon>
        <taxon>Metazoa</taxon>
        <taxon>Ecdysozoa</taxon>
        <taxon>Nematoda</taxon>
        <taxon>Chromadorea</taxon>
        <taxon>Rhabditida</taxon>
        <taxon>Tylenchina</taxon>
        <taxon>Cephalobomorpha</taxon>
        <taxon>Cephaloboidea</taxon>
        <taxon>Cephalobidae</taxon>
        <taxon>Acrobeloides</taxon>
    </lineage>
</organism>
<dbReference type="WBParaSite" id="ACRNAN_scaffold502.g16296.t1">
    <property type="protein sequence ID" value="ACRNAN_scaffold502.g16296.t1"/>
    <property type="gene ID" value="ACRNAN_scaffold502.g16296"/>
</dbReference>
<keyword evidence="1" id="KW-0472">Membrane</keyword>
<evidence type="ECO:0000256" key="1">
    <source>
        <dbReference type="SAM" id="Phobius"/>
    </source>
</evidence>
<accession>A0A914E2K6</accession>
<evidence type="ECO:0000313" key="2">
    <source>
        <dbReference type="Proteomes" id="UP000887540"/>
    </source>
</evidence>
<proteinExistence type="predicted"/>
<dbReference type="AlphaFoldDB" id="A0A914E2K6"/>
<protein>
    <submittedName>
        <fullName evidence="3">Uncharacterized protein</fullName>
    </submittedName>
</protein>
<keyword evidence="1" id="KW-1133">Transmembrane helix</keyword>
<keyword evidence="2" id="KW-1185">Reference proteome</keyword>
<evidence type="ECO:0000313" key="3">
    <source>
        <dbReference type="WBParaSite" id="ACRNAN_scaffold502.g16296.t1"/>
    </source>
</evidence>
<dbReference type="Proteomes" id="UP000887540">
    <property type="component" value="Unplaced"/>
</dbReference>
<feature type="transmembrane region" description="Helical" evidence="1">
    <location>
        <begin position="7"/>
        <end position="28"/>
    </location>
</feature>
<keyword evidence="1" id="KW-0812">Transmembrane</keyword>
<feature type="transmembrane region" description="Helical" evidence="1">
    <location>
        <begin position="103"/>
        <end position="122"/>
    </location>
</feature>